<sequence>MLFTSTLYLSRSRIPIAKGRLATRCSGMVFHLFPPSPSLRSLHCPSSAPASIDFIPMADTKEIPYQRNTRTIPYNTAMKILNDKALRKLSKKIEKYHRIDLIPSANTLRKILFIAILENEDLVSLQLPTEKYLPIIHSCQAFFLKDIRNSPYRARNSTITKFLISLEPLKQHSSSVNKMPLEDEEFDDDFEFEVHYTKEKEKDDPIRKLFGQLSRVEVDRNCRVTLIGYFIELFFSRNDILLLKRIYSQYLFSFRNTDSKLFFLGIKRLVKASLRIEPSFSIVLVARVVSAGKTSADRKSLKSTFIEMVHHFSDKNDPTQRAFLFRFFEIISLHENIKPVSLLLSECERASQILYQSVIKHIAEYEPHNILAMVTTLLDLSNQEAWPPLSYVTYSVAMNAAFSAAFKEGISSKERDIGYKAAIEIFELARANNELHSYLLMTYLFAMSKADSWDLALQTFLELPNLRSLEVYRAVFHGCIKHKVSRENILKLLGEFKQANLESDLPVYTMMLQLLFQAHLLPELLKAYGAIQSQSGAQGSLGPLNKESYASGQLKMDGHLATVLYKALTRVPWNNMASDAFCSKMIEDIDTALKSSTDSDNIIVLTARLAFYQKLCQNANALSVVLQLMQSSKPMDQGAHSSIMISLSRFNDEEISRLYSLLNPPSARRPLGRVSWFNHPLSHPNTQASIPPAIKEEAMHKSPNHDERKSNIMEILTEIKQRPHQRSSIVSKALLASDTQ</sequence>
<name>A0ACC2SG77_9FUNG</name>
<reference evidence="1" key="1">
    <citation type="submission" date="2022-04" db="EMBL/GenBank/DDBJ databases">
        <title>Genome of the entomopathogenic fungus Entomophthora muscae.</title>
        <authorList>
            <person name="Elya C."/>
            <person name="Lovett B.R."/>
            <person name="Lee E."/>
            <person name="Macias A.M."/>
            <person name="Hajek A.E."/>
            <person name="De Bivort B.L."/>
            <person name="Kasson M.T."/>
            <person name="De Fine Licht H.H."/>
            <person name="Stajich J.E."/>
        </authorList>
    </citation>
    <scope>NUCLEOTIDE SEQUENCE</scope>
    <source>
        <strain evidence="1">Berkeley</strain>
    </source>
</reference>
<dbReference type="EMBL" id="QTSX02005079">
    <property type="protein sequence ID" value="KAJ9061305.1"/>
    <property type="molecule type" value="Genomic_DNA"/>
</dbReference>
<keyword evidence="2" id="KW-1185">Reference proteome</keyword>
<organism evidence="1 2">
    <name type="scientific">Entomophthora muscae</name>
    <dbReference type="NCBI Taxonomy" id="34485"/>
    <lineage>
        <taxon>Eukaryota</taxon>
        <taxon>Fungi</taxon>
        <taxon>Fungi incertae sedis</taxon>
        <taxon>Zoopagomycota</taxon>
        <taxon>Entomophthoromycotina</taxon>
        <taxon>Entomophthoromycetes</taxon>
        <taxon>Entomophthorales</taxon>
        <taxon>Entomophthoraceae</taxon>
        <taxon>Entomophthora</taxon>
    </lineage>
</organism>
<evidence type="ECO:0000313" key="1">
    <source>
        <dbReference type="EMBL" id="KAJ9061305.1"/>
    </source>
</evidence>
<dbReference type="Proteomes" id="UP001165960">
    <property type="component" value="Unassembled WGS sequence"/>
</dbReference>
<accession>A0ACC2SG77</accession>
<comment type="caution">
    <text evidence="1">The sequence shown here is derived from an EMBL/GenBank/DDBJ whole genome shotgun (WGS) entry which is preliminary data.</text>
</comment>
<evidence type="ECO:0000313" key="2">
    <source>
        <dbReference type="Proteomes" id="UP001165960"/>
    </source>
</evidence>
<gene>
    <name evidence="1" type="ORF">DSO57_1021978</name>
</gene>
<proteinExistence type="predicted"/>
<protein>
    <submittedName>
        <fullName evidence="1">Uncharacterized protein</fullName>
    </submittedName>
</protein>